<evidence type="ECO:0000313" key="2">
    <source>
        <dbReference type="Proteomes" id="UP000198280"/>
    </source>
</evidence>
<dbReference type="Proteomes" id="UP000198280">
    <property type="component" value="Unassembled WGS sequence"/>
</dbReference>
<protein>
    <submittedName>
        <fullName evidence="1">Uncharacterized protein</fullName>
    </submittedName>
</protein>
<sequence length="114" mass="11298">MRNSHRRRPTRGVALLGGVTAGAVDATGALAVDITAMDYGPCFSGDMDAYAIDAATATATTAAKGQLKGVLGLSDAAAWNKQRAGGAGNVADPTCGSVLQEAGAFSNAYTAYGG</sequence>
<accession>A0A239J6R2</accession>
<dbReference type="AlphaFoldDB" id="A0A239J6R2"/>
<dbReference type="RefSeq" id="WP_143681626.1">
    <property type="nucleotide sequence ID" value="NZ_FZOF01000012.1"/>
</dbReference>
<dbReference type="EMBL" id="FZOF01000012">
    <property type="protein sequence ID" value="SNT01510.1"/>
    <property type="molecule type" value="Genomic_DNA"/>
</dbReference>
<name>A0A239J6R2_9ACTN</name>
<gene>
    <name evidence="1" type="ORF">SAMN05216252_112113</name>
</gene>
<organism evidence="1 2">
    <name type="scientific">Actinacidiphila glaucinigra</name>
    <dbReference type="NCBI Taxonomy" id="235986"/>
    <lineage>
        <taxon>Bacteria</taxon>
        <taxon>Bacillati</taxon>
        <taxon>Actinomycetota</taxon>
        <taxon>Actinomycetes</taxon>
        <taxon>Kitasatosporales</taxon>
        <taxon>Streptomycetaceae</taxon>
        <taxon>Actinacidiphila</taxon>
    </lineage>
</organism>
<reference evidence="1 2" key="1">
    <citation type="submission" date="2017-06" db="EMBL/GenBank/DDBJ databases">
        <authorList>
            <person name="Kim H.J."/>
            <person name="Triplett B.A."/>
        </authorList>
    </citation>
    <scope>NUCLEOTIDE SEQUENCE [LARGE SCALE GENOMIC DNA]</scope>
    <source>
        <strain evidence="1 2">CGMCC 4.1858</strain>
    </source>
</reference>
<proteinExistence type="predicted"/>
<keyword evidence="2" id="KW-1185">Reference proteome</keyword>
<evidence type="ECO:0000313" key="1">
    <source>
        <dbReference type="EMBL" id="SNT01510.1"/>
    </source>
</evidence>